<evidence type="ECO:0000313" key="1">
    <source>
        <dbReference type="EMBL" id="MBK1713763.1"/>
    </source>
</evidence>
<gene>
    <name evidence="1" type="ORF">CKO43_13340</name>
</gene>
<dbReference type="EMBL" id="NRRU01000046">
    <property type="protein sequence ID" value="MBK1713763.1"/>
    <property type="molecule type" value="Genomic_DNA"/>
</dbReference>
<sequence>MTSFQGTHTHALTLEAFSYEGEFEDAGAGVLRWRARVSRDGSQVTLTGDVLPQPPAGAPLQAVLAALHRRIDAIG</sequence>
<organism evidence="1 2">
    <name type="scientific">Rubrivivax gelatinosus</name>
    <name type="common">Rhodocyclus gelatinosus</name>
    <name type="synonym">Rhodopseudomonas gelatinosa</name>
    <dbReference type="NCBI Taxonomy" id="28068"/>
    <lineage>
        <taxon>Bacteria</taxon>
        <taxon>Pseudomonadati</taxon>
        <taxon>Pseudomonadota</taxon>
        <taxon>Betaproteobacteria</taxon>
        <taxon>Burkholderiales</taxon>
        <taxon>Sphaerotilaceae</taxon>
        <taxon>Rubrivivax</taxon>
    </lineage>
</organism>
<dbReference type="Proteomes" id="UP001041814">
    <property type="component" value="Unassembled WGS sequence"/>
</dbReference>
<comment type="caution">
    <text evidence="1">The sequence shown here is derived from an EMBL/GenBank/DDBJ whole genome shotgun (WGS) entry which is preliminary data.</text>
</comment>
<accession>A0ABS1DWA6</accession>
<evidence type="ECO:0000313" key="2">
    <source>
        <dbReference type="Proteomes" id="UP001041814"/>
    </source>
</evidence>
<keyword evidence="2" id="KW-1185">Reference proteome</keyword>
<reference evidence="1" key="2">
    <citation type="journal article" date="2020" name="Microorganisms">
        <title>Osmotic Adaptation and Compatible Solute Biosynthesis of Phototrophic Bacteria as Revealed from Genome Analyses.</title>
        <authorList>
            <person name="Imhoff J.F."/>
            <person name="Rahn T."/>
            <person name="Kunzel S."/>
            <person name="Keller A."/>
            <person name="Neulinger S.C."/>
        </authorList>
    </citation>
    <scope>NUCLEOTIDE SEQUENCE</scope>
    <source>
        <strain evidence="1">IM 151</strain>
    </source>
</reference>
<dbReference type="RefSeq" id="WP_200378964.1">
    <property type="nucleotide sequence ID" value="NZ_NRRU01000046.1"/>
</dbReference>
<name>A0ABS1DWA6_RUBGE</name>
<protein>
    <submittedName>
        <fullName evidence="1">Uncharacterized protein</fullName>
    </submittedName>
</protein>
<proteinExistence type="predicted"/>
<reference evidence="1" key="1">
    <citation type="submission" date="2017-08" db="EMBL/GenBank/DDBJ databases">
        <authorList>
            <person name="Imhoff J.F."/>
            <person name="Rahn T."/>
            <person name="Kuenzel S."/>
            <person name="Neulinger S.C."/>
        </authorList>
    </citation>
    <scope>NUCLEOTIDE SEQUENCE</scope>
    <source>
        <strain evidence="1">IM 151</strain>
    </source>
</reference>